<dbReference type="NCBIfam" id="TIGR01907">
    <property type="entry name" value="casE_Cse3"/>
    <property type="match status" value="1"/>
</dbReference>
<evidence type="ECO:0000313" key="1">
    <source>
        <dbReference type="EMBL" id="TGY16847.1"/>
    </source>
</evidence>
<dbReference type="Pfam" id="PF08798">
    <property type="entry name" value="CRISPR_assoc"/>
    <property type="match status" value="1"/>
</dbReference>
<dbReference type="EMBL" id="SRYV01000003">
    <property type="protein sequence ID" value="TGY16847.1"/>
    <property type="molecule type" value="Genomic_DNA"/>
</dbReference>
<dbReference type="InterPro" id="IPR010179">
    <property type="entry name" value="CRISPR-assoc_prot_Cse3"/>
</dbReference>
<name>A0A4S2BP24_9LACO</name>
<dbReference type="Proteomes" id="UP000309117">
    <property type="component" value="Unassembled WGS sequence"/>
</dbReference>
<dbReference type="SUPFAM" id="SSF117987">
    <property type="entry name" value="CRISPR-associated protein"/>
    <property type="match status" value="2"/>
</dbReference>
<accession>A0A4S2BP24</accession>
<gene>
    <name evidence="1" type="primary">cas6e</name>
    <name evidence="1" type="ORF">E5351_02315</name>
</gene>
<dbReference type="AlphaFoldDB" id="A0A4S2BP24"/>
<protein>
    <submittedName>
        <fullName evidence="1">Type I-E CRISPR-associated protein Cas6/Cse3/CasE</fullName>
    </submittedName>
</protein>
<organism evidence="1 2">
    <name type="scientific">Lactobacillus intestinalis</name>
    <dbReference type="NCBI Taxonomy" id="151781"/>
    <lineage>
        <taxon>Bacteria</taxon>
        <taxon>Bacillati</taxon>
        <taxon>Bacillota</taxon>
        <taxon>Bacilli</taxon>
        <taxon>Lactobacillales</taxon>
        <taxon>Lactobacillaceae</taxon>
        <taxon>Lactobacillus</taxon>
    </lineage>
</organism>
<comment type="caution">
    <text evidence="1">The sequence shown here is derived from an EMBL/GenBank/DDBJ whole genome shotgun (WGS) entry which is preliminary data.</text>
</comment>
<dbReference type="RefSeq" id="WP_004043389.1">
    <property type="nucleotide sequence ID" value="NZ_AQFR02000001.1"/>
</dbReference>
<dbReference type="Gene3D" id="3.30.70.1200">
    <property type="entry name" value="Crispr-associated protein, domain 1"/>
    <property type="match status" value="1"/>
</dbReference>
<evidence type="ECO:0000313" key="2">
    <source>
        <dbReference type="Proteomes" id="UP000309117"/>
    </source>
</evidence>
<dbReference type="Gene3D" id="3.30.70.1210">
    <property type="entry name" value="Crispr-associated protein, domain 2"/>
    <property type="match status" value="1"/>
</dbReference>
<proteinExistence type="predicted"/>
<dbReference type="SMART" id="SM01101">
    <property type="entry name" value="CRISPR_assoc"/>
    <property type="match status" value="1"/>
</dbReference>
<dbReference type="CDD" id="cd09727">
    <property type="entry name" value="Cas6_I-E"/>
    <property type="match status" value="1"/>
</dbReference>
<sequence length="215" mass="24996">MYLSRVEIDLKNRRKISDLSHLGAYHNWVESCFPKYQDKDNRPRNLWRIDILNGKSYLLVLSEQKPDLEKLTRYGVLGTAITKKYDDFLDKLYVGEILRFRLTANPTRKISVPGQRQGRIMPHITIAQQKKWFLDRTKSNGFKIVGTQENHPEFDIVNREWKLLRHKGSGTARLSCVTFEGILEITDLKKFKNAMINGIGREKAYGMGLLTVIPM</sequence>
<reference evidence="1 2" key="1">
    <citation type="submission" date="2019-04" db="EMBL/GenBank/DDBJ databases">
        <title>Microbes associate with the intestines of laboratory mice.</title>
        <authorList>
            <person name="Navarre W."/>
            <person name="Wong E."/>
            <person name="Huang K."/>
            <person name="Tropini C."/>
            <person name="Ng K."/>
            <person name="Yu B."/>
        </authorList>
    </citation>
    <scope>NUCLEOTIDE SEQUENCE [LARGE SCALE GENOMIC DNA]</scope>
    <source>
        <strain evidence="1 2">NM61_E11</strain>
    </source>
</reference>